<organism evidence="3 4">
    <name type="scientific">Sphingomonas kaistensis</name>
    <dbReference type="NCBI Taxonomy" id="298708"/>
    <lineage>
        <taxon>Bacteria</taxon>
        <taxon>Pseudomonadati</taxon>
        <taxon>Pseudomonadota</taxon>
        <taxon>Alphaproteobacteria</taxon>
        <taxon>Sphingomonadales</taxon>
        <taxon>Sphingomonadaceae</taxon>
        <taxon>Sphingomonas</taxon>
    </lineage>
</organism>
<feature type="domain" description="SnoaL-like" evidence="2">
    <location>
        <begin position="29"/>
        <end position="141"/>
    </location>
</feature>
<dbReference type="Proteomes" id="UP000558192">
    <property type="component" value="Unassembled WGS sequence"/>
</dbReference>
<evidence type="ECO:0000313" key="4">
    <source>
        <dbReference type="Proteomes" id="UP000558192"/>
    </source>
</evidence>
<dbReference type="InterPro" id="IPR032710">
    <property type="entry name" value="NTF2-like_dom_sf"/>
</dbReference>
<keyword evidence="4" id="KW-1185">Reference proteome</keyword>
<protein>
    <submittedName>
        <fullName evidence="3">Ketosteroid isomerase-like protein</fullName>
    </submittedName>
</protein>
<sequence>MTRRLLLFLLLALPLAAPATARPDPAAPVRAFLAAMTAKDRSAVAALIDDAAVFQYPFDRSGKTEAGSWRRFTGRDAVLTGYVDGAFAKIARIGWTEADFTPSADGRTVFVEARGDMLLATGAVYRNRYVLRFDLHRGRIRGMKEYMNPVTAALAAGLPLGKP</sequence>
<comment type="caution">
    <text evidence="3">The sequence shown here is derived from an EMBL/GenBank/DDBJ whole genome shotgun (WGS) entry which is preliminary data.</text>
</comment>
<evidence type="ECO:0000259" key="2">
    <source>
        <dbReference type="Pfam" id="PF12680"/>
    </source>
</evidence>
<evidence type="ECO:0000256" key="1">
    <source>
        <dbReference type="SAM" id="SignalP"/>
    </source>
</evidence>
<feature type="signal peptide" evidence="1">
    <location>
        <begin position="1"/>
        <end position="21"/>
    </location>
</feature>
<dbReference type="GO" id="GO:0016853">
    <property type="term" value="F:isomerase activity"/>
    <property type="evidence" value="ECO:0007669"/>
    <property type="project" value="UniProtKB-KW"/>
</dbReference>
<feature type="chain" id="PRO_5031183928" evidence="1">
    <location>
        <begin position="22"/>
        <end position="163"/>
    </location>
</feature>
<dbReference type="RefSeq" id="WP_168067094.1">
    <property type="nucleotide sequence ID" value="NZ_JAATJC010000001.1"/>
</dbReference>
<gene>
    <name evidence="3" type="ORF">GGQ97_000039</name>
</gene>
<keyword evidence="1" id="KW-0732">Signal</keyword>
<reference evidence="3 4" key="1">
    <citation type="submission" date="2020-03" db="EMBL/GenBank/DDBJ databases">
        <title>Genomic Encyclopedia of Type Strains, Phase IV (KMG-IV): sequencing the most valuable type-strain genomes for metagenomic binning, comparative biology and taxonomic classification.</title>
        <authorList>
            <person name="Goeker M."/>
        </authorList>
    </citation>
    <scope>NUCLEOTIDE SEQUENCE [LARGE SCALE GENOMIC DNA]</scope>
    <source>
        <strain evidence="3 4">DSM 16846</strain>
    </source>
</reference>
<keyword evidence="3" id="KW-0413">Isomerase</keyword>
<proteinExistence type="predicted"/>
<accession>A0A7X5Y306</accession>
<dbReference type="AlphaFoldDB" id="A0A7X5Y306"/>
<dbReference type="Pfam" id="PF12680">
    <property type="entry name" value="SnoaL_2"/>
    <property type="match status" value="1"/>
</dbReference>
<name>A0A7X5Y306_9SPHN</name>
<dbReference type="InterPro" id="IPR037401">
    <property type="entry name" value="SnoaL-like"/>
</dbReference>
<dbReference type="EMBL" id="JAATJC010000001">
    <property type="protein sequence ID" value="NJC04246.1"/>
    <property type="molecule type" value="Genomic_DNA"/>
</dbReference>
<dbReference type="Gene3D" id="3.10.450.50">
    <property type="match status" value="1"/>
</dbReference>
<evidence type="ECO:0000313" key="3">
    <source>
        <dbReference type="EMBL" id="NJC04246.1"/>
    </source>
</evidence>
<dbReference type="SUPFAM" id="SSF54427">
    <property type="entry name" value="NTF2-like"/>
    <property type="match status" value="1"/>
</dbReference>